<evidence type="ECO:0000313" key="2">
    <source>
        <dbReference type="Proteomes" id="UP000472580"/>
    </source>
</evidence>
<evidence type="ECO:0000313" key="1">
    <source>
        <dbReference type="EMBL" id="MVX56076.1"/>
    </source>
</evidence>
<accession>A0A6L6YEQ9</accession>
<dbReference type="OrthoDB" id="9157106at2"/>
<dbReference type="AlphaFoldDB" id="A0A6L6YEQ9"/>
<protein>
    <submittedName>
        <fullName evidence="1">Uncharacterized protein</fullName>
    </submittedName>
</protein>
<organism evidence="1 2">
    <name type="scientific">Parasutterella muris</name>
    <dbReference type="NCBI Taxonomy" id="2565572"/>
    <lineage>
        <taxon>Bacteria</taxon>
        <taxon>Pseudomonadati</taxon>
        <taxon>Pseudomonadota</taxon>
        <taxon>Betaproteobacteria</taxon>
        <taxon>Burkholderiales</taxon>
        <taxon>Sutterellaceae</taxon>
        <taxon>Parasutterella</taxon>
    </lineage>
</organism>
<proteinExistence type="predicted"/>
<comment type="caution">
    <text evidence="1">The sequence shown here is derived from an EMBL/GenBank/DDBJ whole genome shotgun (WGS) entry which is preliminary data.</text>
</comment>
<name>A0A6L6YEQ9_9BURK</name>
<gene>
    <name evidence="1" type="ORF">E5987_02495</name>
</gene>
<dbReference type="RefSeq" id="WP_160334509.1">
    <property type="nucleotide sequence ID" value="NZ_CALPCR010000002.1"/>
</dbReference>
<sequence>MIQDYFSLSRKSDTYYLLRIINKVDFAEEVVWACDYEIHTPQDLDQIADRIISYLLNGFDSLSNWHGDKEGFHEPIQHFGFESVIQTEDIVPALMRNDADADPFVKKVLGLVRDRKSELEGKELMTKAGLLYHALEDSSLCPPKDPQADISIPLKLIFERDLTSVSALLQNYA</sequence>
<dbReference type="EMBL" id="WSRP01000005">
    <property type="protein sequence ID" value="MVX56076.1"/>
    <property type="molecule type" value="Genomic_DNA"/>
</dbReference>
<reference evidence="1 2" key="1">
    <citation type="submission" date="2019-12" db="EMBL/GenBank/DDBJ databases">
        <title>Microbes associate with the intestines of laboratory mice.</title>
        <authorList>
            <person name="Navarre W."/>
            <person name="Wong E."/>
        </authorList>
    </citation>
    <scope>NUCLEOTIDE SEQUENCE [LARGE SCALE GENOMIC DNA]</scope>
    <source>
        <strain evidence="1 2">NM82_D38</strain>
    </source>
</reference>
<keyword evidence="2" id="KW-1185">Reference proteome</keyword>
<dbReference type="Proteomes" id="UP000472580">
    <property type="component" value="Unassembled WGS sequence"/>
</dbReference>